<evidence type="ECO:0000313" key="8">
    <source>
        <dbReference type="Proteomes" id="UP000018144"/>
    </source>
</evidence>
<keyword evidence="4" id="KW-0560">Oxidoreductase</keyword>
<gene>
    <name evidence="7" type="ORF">PCON_05012</name>
</gene>
<dbReference type="PANTHER" id="PTHR42973">
    <property type="entry name" value="BINDING OXIDOREDUCTASE, PUTATIVE (AFU_ORTHOLOGUE AFUA_1G17690)-RELATED"/>
    <property type="match status" value="1"/>
</dbReference>
<evidence type="ECO:0000256" key="1">
    <source>
        <dbReference type="ARBA" id="ARBA00005466"/>
    </source>
</evidence>
<evidence type="ECO:0000256" key="3">
    <source>
        <dbReference type="ARBA" id="ARBA00022827"/>
    </source>
</evidence>
<dbReference type="OrthoDB" id="2151789at2759"/>
<keyword evidence="8" id="KW-1185">Reference proteome</keyword>
<dbReference type="PANTHER" id="PTHR42973:SF54">
    <property type="entry name" value="FAD-BINDING PCMH-TYPE DOMAIN-CONTAINING PROTEIN"/>
    <property type="match status" value="1"/>
</dbReference>
<dbReference type="STRING" id="1076935.U4L5Y6"/>
<evidence type="ECO:0000256" key="4">
    <source>
        <dbReference type="ARBA" id="ARBA00023002"/>
    </source>
</evidence>
<feature type="compositionally biased region" description="Polar residues" evidence="5">
    <location>
        <begin position="48"/>
        <end position="59"/>
    </location>
</feature>
<dbReference type="GO" id="GO:0016491">
    <property type="term" value="F:oxidoreductase activity"/>
    <property type="evidence" value="ECO:0007669"/>
    <property type="project" value="UniProtKB-KW"/>
</dbReference>
<evidence type="ECO:0000256" key="5">
    <source>
        <dbReference type="SAM" id="MobiDB-lite"/>
    </source>
</evidence>
<proteinExistence type="inferred from homology"/>
<feature type="region of interest" description="Disordered" evidence="5">
    <location>
        <begin position="28"/>
        <end position="62"/>
    </location>
</feature>
<evidence type="ECO:0000313" key="7">
    <source>
        <dbReference type="EMBL" id="CCX05425.1"/>
    </source>
</evidence>
<dbReference type="EMBL" id="HF935253">
    <property type="protein sequence ID" value="CCX05425.1"/>
    <property type="molecule type" value="Genomic_DNA"/>
</dbReference>
<dbReference type="Pfam" id="PF01565">
    <property type="entry name" value="FAD_binding_4"/>
    <property type="match status" value="1"/>
</dbReference>
<dbReference type="InterPro" id="IPR050416">
    <property type="entry name" value="FAD-linked_Oxidoreductase"/>
</dbReference>
<protein>
    <recommendedName>
        <fullName evidence="6">FAD linked oxidase N-terminal domain-containing protein</fullName>
    </recommendedName>
</protein>
<dbReference type="InterPro" id="IPR036318">
    <property type="entry name" value="FAD-bd_PCMH-like_sf"/>
</dbReference>
<comment type="similarity">
    <text evidence="1">Belongs to the oxygen-dependent FAD-linked oxidoreductase family.</text>
</comment>
<keyword evidence="3" id="KW-0274">FAD</keyword>
<dbReference type="SUPFAM" id="SSF56176">
    <property type="entry name" value="FAD-binding/transporter-associated domain-like"/>
    <property type="match status" value="1"/>
</dbReference>
<evidence type="ECO:0000259" key="6">
    <source>
        <dbReference type="Pfam" id="PF01565"/>
    </source>
</evidence>
<accession>U4L5Y6</accession>
<dbReference type="InterPro" id="IPR006094">
    <property type="entry name" value="Oxid_FAD_bind_N"/>
</dbReference>
<dbReference type="Gene3D" id="3.30.465.10">
    <property type="match status" value="1"/>
</dbReference>
<evidence type="ECO:0000256" key="2">
    <source>
        <dbReference type="ARBA" id="ARBA00022630"/>
    </source>
</evidence>
<keyword evidence="2" id="KW-0285">Flavoprotein</keyword>
<name>U4L5Y6_PYROM</name>
<dbReference type="GO" id="GO:0050660">
    <property type="term" value="F:flavin adenine dinucleotide binding"/>
    <property type="evidence" value="ECO:0007669"/>
    <property type="project" value="InterPro"/>
</dbReference>
<organism evidence="7 8">
    <name type="scientific">Pyronema omphalodes (strain CBS 100304)</name>
    <name type="common">Pyronema confluens</name>
    <dbReference type="NCBI Taxonomy" id="1076935"/>
    <lineage>
        <taxon>Eukaryota</taxon>
        <taxon>Fungi</taxon>
        <taxon>Dikarya</taxon>
        <taxon>Ascomycota</taxon>
        <taxon>Pezizomycotina</taxon>
        <taxon>Pezizomycetes</taxon>
        <taxon>Pezizales</taxon>
        <taxon>Pyronemataceae</taxon>
        <taxon>Pyronema</taxon>
    </lineage>
</organism>
<feature type="compositionally biased region" description="Low complexity" evidence="5">
    <location>
        <begin position="31"/>
        <end position="47"/>
    </location>
</feature>
<sequence>MTSIINFISQLGLSSTDVELITSEILSGNHPQSSASESYAPASPQYPTSLTQPSTSRSNKVIGKPPPSFHQSYLTYLRARLPYPLILTLTTTSQISLALQILFQFSLPFSLRSGGHTPFPQFSLILLSLSSFTTLSLSPCRSLITVGPGLRWSDVHHHLTPHGLACLGGRVPTVGVGGLLLGG</sequence>
<feature type="domain" description="FAD linked oxidase N-terminal" evidence="6">
    <location>
        <begin position="85"/>
        <end position="183"/>
    </location>
</feature>
<reference evidence="7 8" key="1">
    <citation type="journal article" date="2013" name="PLoS Genet.">
        <title>The genome and development-dependent transcriptomes of Pyronema confluens: a window into fungal evolution.</title>
        <authorList>
            <person name="Traeger S."/>
            <person name="Altegoer F."/>
            <person name="Freitag M."/>
            <person name="Gabaldon T."/>
            <person name="Kempken F."/>
            <person name="Kumar A."/>
            <person name="Marcet-Houben M."/>
            <person name="Poggeler S."/>
            <person name="Stajich J.E."/>
            <person name="Nowrousian M."/>
        </authorList>
    </citation>
    <scope>NUCLEOTIDE SEQUENCE [LARGE SCALE GENOMIC DNA]</scope>
    <source>
        <strain evidence="8">CBS 100304</strain>
        <tissue evidence="7">Vegetative mycelium</tissue>
    </source>
</reference>
<dbReference type="AlphaFoldDB" id="U4L5Y6"/>
<dbReference type="InterPro" id="IPR016169">
    <property type="entry name" value="FAD-bd_PCMH_sub2"/>
</dbReference>
<dbReference type="Proteomes" id="UP000018144">
    <property type="component" value="Unassembled WGS sequence"/>
</dbReference>